<organism evidence="3 4">
    <name type="scientific">Agathobacter rectalis</name>
    <dbReference type="NCBI Taxonomy" id="39491"/>
    <lineage>
        <taxon>Bacteria</taxon>
        <taxon>Bacillati</taxon>
        <taxon>Bacillota</taxon>
        <taxon>Clostridia</taxon>
        <taxon>Lachnospirales</taxon>
        <taxon>Lachnospiraceae</taxon>
        <taxon>Agathobacter</taxon>
    </lineage>
</organism>
<protein>
    <submittedName>
        <fullName evidence="3">XRE family transcriptional regulator</fullName>
    </submittedName>
</protein>
<accession>A0A415I809</accession>
<evidence type="ECO:0000313" key="4">
    <source>
        <dbReference type="Proteomes" id="UP000286181"/>
    </source>
</evidence>
<dbReference type="Pfam" id="PF01381">
    <property type="entry name" value="HTH_3"/>
    <property type="match status" value="1"/>
</dbReference>
<dbReference type="SMART" id="SM00530">
    <property type="entry name" value="HTH_XRE"/>
    <property type="match status" value="1"/>
</dbReference>
<name>A0A415I809_9FIRM</name>
<dbReference type="PANTHER" id="PTHR46558:SF11">
    <property type="entry name" value="HTH-TYPE TRANSCRIPTIONAL REGULATOR XRE"/>
    <property type="match status" value="1"/>
</dbReference>
<sequence length="128" mass="14883">MQSACRLRQIRENADLTQEQFSEILGISVSAYKKVESGENQVSIASLSNLYKKMNVSTDYILFGKKKDVEETWQTILNCTEQDKLFLLLRLLAYFTKIKHGIFPLENEQAMEDKNILQLIRELQDYGE</sequence>
<evidence type="ECO:0000256" key="1">
    <source>
        <dbReference type="ARBA" id="ARBA00023125"/>
    </source>
</evidence>
<dbReference type="PROSITE" id="PS50943">
    <property type="entry name" value="HTH_CROC1"/>
    <property type="match status" value="1"/>
</dbReference>
<reference evidence="3 4" key="1">
    <citation type="submission" date="2018-08" db="EMBL/GenBank/DDBJ databases">
        <title>A genome reference for cultivated species of the human gut microbiota.</title>
        <authorList>
            <person name="Zou Y."/>
            <person name="Xue W."/>
            <person name="Luo G."/>
        </authorList>
    </citation>
    <scope>NUCLEOTIDE SEQUENCE [LARGE SCALE GENOMIC DNA]</scope>
    <source>
        <strain evidence="3 4">AF39-14AC</strain>
    </source>
</reference>
<dbReference type="InterPro" id="IPR010982">
    <property type="entry name" value="Lambda_DNA-bd_dom_sf"/>
</dbReference>
<proteinExistence type="predicted"/>
<keyword evidence="1" id="KW-0238">DNA-binding</keyword>
<evidence type="ECO:0000313" key="3">
    <source>
        <dbReference type="EMBL" id="RHL03748.1"/>
    </source>
</evidence>
<evidence type="ECO:0000259" key="2">
    <source>
        <dbReference type="PROSITE" id="PS50943"/>
    </source>
</evidence>
<gene>
    <name evidence="3" type="ORF">DW038_10185</name>
</gene>
<dbReference type="PANTHER" id="PTHR46558">
    <property type="entry name" value="TRACRIPTIONAL REGULATORY PROTEIN-RELATED-RELATED"/>
    <property type="match status" value="1"/>
</dbReference>
<dbReference type="InterPro" id="IPR001387">
    <property type="entry name" value="Cro/C1-type_HTH"/>
</dbReference>
<dbReference type="Gene3D" id="1.10.260.40">
    <property type="entry name" value="lambda repressor-like DNA-binding domains"/>
    <property type="match status" value="1"/>
</dbReference>
<dbReference type="EMBL" id="QROF01000008">
    <property type="protein sequence ID" value="RHL03748.1"/>
    <property type="molecule type" value="Genomic_DNA"/>
</dbReference>
<dbReference type="GO" id="GO:0003677">
    <property type="term" value="F:DNA binding"/>
    <property type="evidence" value="ECO:0007669"/>
    <property type="project" value="UniProtKB-KW"/>
</dbReference>
<dbReference type="CDD" id="cd00093">
    <property type="entry name" value="HTH_XRE"/>
    <property type="match status" value="1"/>
</dbReference>
<comment type="caution">
    <text evidence="3">The sequence shown here is derived from an EMBL/GenBank/DDBJ whole genome shotgun (WGS) entry which is preliminary data.</text>
</comment>
<dbReference type="Proteomes" id="UP000286181">
    <property type="component" value="Unassembled WGS sequence"/>
</dbReference>
<feature type="domain" description="HTH cro/C1-type" evidence="2">
    <location>
        <begin position="7"/>
        <end position="61"/>
    </location>
</feature>
<dbReference type="AlphaFoldDB" id="A0A415I809"/>
<dbReference type="SUPFAM" id="SSF47413">
    <property type="entry name" value="lambda repressor-like DNA-binding domains"/>
    <property type="match status" value="1"/>
</dbReference>